<proteinExistence type="predicted"/>
<accession>A1ZXF6</accession>
<dbReference type="InterPro" id="IPR019587">
    <property type="entry name" value="Polyketide_cyclase/dehydratase"/>
</dbReference>
<protein>
    <recommendedName>
        <fullName evidence="3">SRPBCC family protein</fullName>
    </recommendedName>
</protein>
<dbReference type="InterPro" id="IPR023393">
    <property type="entry name" value="START-like_dom_sf"/>
</dbReference>
<comment type="caution">
    <text evidence="1">The sequence shown here is derived from an EMBL/GenBank/DDBJ whole genome shotgun (WGS) entry which is preliminary data.</text>
</comment>
<dbReference type="SUPFAM" id="SSF55961">
    <property type="entry name" value="Bet v1-like"/>
    <property type="match status" value="1"/>
</dbReference>
<dbReference type="CDD" id="cd07821">
    <property type="entry name" value="PYR_PYL_RCAR_like"/>
    <property type="match status" value="1"/>
</dbReference>
<dbReference type="RefSeq" id="WP_002703839.1">
    <property type="nucleotide sequence ID" value="NZ_AAWS01000058.1"/>
</dbReference>
<dbReference type="eggNOG" id="ENOG5032QYU">
    <property type="taxonomic scope" value="Bacteria"/>
</dbReference>
<evidence type="ECO:0008006" key="3">
    <source>
        <dbReference type="Google" id="ProtNLM"/>
    </source>
</evidence>
<gene>
    <name evidence="1" type="ORF">M23134_04963</name>
</gene>
<reference evidence="1 2" key="1">
    <citation type="submission" date="2007-01" db="EMBL/GenBank/DDBJ databases">
        <authorList>
            <person name="Haygood M."/>
            <person name="Podell S."/>
            <person name="Anderson C."/>
            <person name="Hopkinson B."/>
            <person name="Roe K."/>
            <person name="Barbeau K."/>
            <person name="Gaasterland T."/>
            <person name="Ferriera S."/>
            <person name="Johnson J."/>
            <person name="Kravitz S."/>
            <person name="Beeson K."/>
            <person name="Sutton G."/>
            <person name="Rogers Y.-H."/>
            <person name="Friedman R."/>
            <person name="Frazier M."/>
            <person name="Venter J.C."/>
        </authorList>
    </citation>
    <scope>NUCLEOTIDE SEQUENCE [LARGE SCALE GENOMIC DNA]</scope>
    <source>
        <strain evidence="1 2">ATCC 23134</strain>
    </source>
</reference>
<dbReference type="Gene3D" id="3.30.530.20">
    <property type="match status" value="1"/>
</dbReference>
<dbReference type="Pfam" id="PF10604">
    <property type="entry name" value="Polyketide_cyc2"/>
    <property type="match status" value="1"/>
</dbReference>
<dbReference type="OrthoDB" id="1462188at2"/>
<dbReference type="AlphaFoldDB" id="A1ZXF6"/>
<dbReference type="Proteomes" id="UP000004095">
    <property type="component" value="Unassembled WGS sequence"/>
</dbReference>
<sequence length="167" mass="18890">MEFYRETVINASISDAWEILGNQYTTAYKWASGLKYSEGQGNPVFEGASCSNRACDTTSLGAIQEEIRVFDPQNYVLSYEVIEGFPFFVKLGQNTWKLTKEGNQTRVSMKLEMQTKGWVGKLMSPMMRMQMGGILTNAIEDFRHYVETGKPSPRKAKEIAKYAKKAA</sequence>
<dbReference type="EMBL" id="AAWS01000058">
    <property type="protein sequence ID" value="EAY24924.1"/>
    <property type="molecule type" value="Genomic_DNA"/>
</dbReference>
<name>A1ZXF6_MICM2</name>
<organism evidence="1 2">
    <name type="scientific">Microscilla marina ATCC 23134</name>
    <dbReference type="NCBI Taxonomy" id="313606"/>
    <lineage>
        <taxon>Bacteria</taxon>
        <taxon>Pseudomonadati</taxon>
        <taxon>Bacteroidota</taxon>
        <taxon>Cytophagia</taxon>
        <taxon>Cytophagales</taxon>
        <taxon>Microscillaceae</taxon>
        <taxon>Microscilla</taxon>
    </lineage>
</organism>
<keyword evidence="2" id="KW-1185">Reference proteome</keyword>
<evidence type="ECO:0000313" key="2">
    <source>
        <dbReference type="Proteomes" id="UP000004095"/>
    </source>
</evidence>
<evidence type="ECO:0000313" key="1">
    <source>
        <dbReference type="EMBL" id="EAY24924.1"/>
    </source>
</evidence>